<evidence type="ECO:0000256" key="4">
    <source>
        <dbReference type="ARBA" id="ARBA00022729"/>
    </source>
</evidence>
<gene>
    <name evidence="12" type="ORF">BCR36DRAFT_98289</name>
</gene>
<feature type="domain" description="CBM10" evidence="11">
    <location>
        <begin position="944"/>
        <end position="982"/>
    </location>
</feature>
<evidence type="ECO:0000259" key="11">
    <source>
        <dbReference type="PROSITE" id="PS51763"/>
    </source>
</evidence>
<dbReference type="PANTHER" id="PTHR22298">
    <property type="entry name" value="ENDO-1,4-BETA-GLUCANASE"/>
    <property type="match status" value="1"/>
</dbReference>
<name>A0A1Y1V420_9FUNG</name>
<feature type="domain" description="CBM10" evidence="11">
    <location>
        <begin position="1034"/>
        <end position="1070"/>
    </location>
</feature>
<feature type="domain" description="CBM10" evidence="11">
    <location>
        <begin position="984"/>
        <end position="1027"/>
    </location>
</feature>
<evidence type="ECO:0000256" key="10">
    <source>
        <dbReference type="ARBA" id="ARBA00023326"/>
    </source>
</evidence>
<dbReference type="Gene3D" id="1.50.10.10">
    <property type="match status" value="1"/>
</dbReference>
<evidence type="ECO:0000256" key="8">
    <source>
        <dbReference type="ARBA" id="ARBA00023277"/>
    </source>
</evidence>
<comment type="caution">
    <text evidence="12">The sequence shown here is derived from an EMBL/GenBank/DDBJ whole genome shotgun (WGS) entry which is preliminary data.</text>
</comment>
<dbReference type="InterPro" id="IPR000772">
    <property type="entry name" value="Ricin_B_lectin"/>
</dbReference>
<dbReference type="EC" id="3.2.1.4" evidence="3"/>
<sequence>MKISKIISTIFICGPALIKAASKDYAHHLELSIQFYRAQRSGILPVNNDILWHQDIDSTDDIKVDLTGGYNGNNNVKFNFPQASSLTLLAWGALEWKDGYKKAGQWDDMKELLQWGTDYLIKCHTDKYVLYGQVGNDNSWNNPSYKITESAPGSDLAAETSAALVAASLVFKDEYPIYADHLLQHGKELYEFANKYRGDYDVSIPDAKLHYPSRNGFIDELAWSAAWLYKATGEKVYKKDIDEIWDYPYDESNPNKFLGSKNPISYYDKKASSYVLMAITTGEKRYFEEALTHSDFMVNHPTTSGDLWYDEQLSQEGANKYASNAAFTVAMMTSLMKEKDSKRQQYMNFVKKQIDYMLGDNPEKIDFVVGANTRSSKVYQKLNTFGSNDENEHLFYGALTDFKDKETNVVAFENNAAFQGLLAFLSQNGFNLSDSNVVPSGNIKKRSLVRRAGNAEVVSGKDYAIMVVLSGKYITAASNGNVHQWENLSDNSQVWRFESAGNGKFAILSGQNHKLAMTVENGNSKNGNNIYLSEYKNTADQRFILHEVEGAYYITAECSGNAALDVYDISYDNGANIDQWDYWGGDGQKFYILNTGSSSNTNSGGAYLFTYFLGNAPEQERLSYAVSTDGYHFKALNNGKEVWKSSVGTGCLRDPYIFKGKDGYYYLLATDMKSALGWNSNRNILSAKSSDLIHWTNESSIEIANKYPLMQGADRAWAPQAIYDPEKDSYMIYFAARVPGRDNRTIMYYAYSKNMQKLDTAPQLLFAPSNGNDAIDSDIIFQNNKYYMYYKNETNKRIYLATASHASGPYSEIKQVSEGNIGVEGPNIYQLQGTNKWLMMSDAYGNGYYVMQETTDLVNFKTVNRNSYSFNFTPRHGYVIPINSSQYNALLSAYPSNGIAPLNYAVKPSTTTTIKKTMTTTIPTTSKKTTTTVQAQPTHTTTYSCFSEEKKLGYPCCKYCTIIESDSYGDYGVENNAWCSISYACYENQNQDQDQVNGYSYCKTTTTIVYTDDVNWGVENNDWCIIKSSVSTCSCWSESLGYPCCHHQDIIYTDESGPWGLENNQWCGIQTC</sequence>
<reference evidence="12 13" key="1">
    <citation type="submission" date="2016-08" db="EMBL/GenBank/DDBJ databases">
        <title>Genomes of anaerobic fungi encode conserved fungal cellulosomes for biomass hydrolysis.</title>
        <authorList>
            <consortium name="DOE Joint Genome Institute"/>
            <person name="Haitjema C.H."/>
            <person name="Gilmore S.P."/>
            <person name="Henske J.K."/>
            <person name="Solomon K.V."/>
            <person name="De Groot R."/>
            <person name="Kuo A."/>
            <person name="Mondo S.J."/>
            <person name="Salamov A.A."/>
            <person name="Labutti K."/>
            <person name="Zhao Z."/>
            <person name="Chiniquy J."/>
            <person name="Barry K."/>
            <person name="Brewer H.M."/>
            <person name="Purvine S.O."/>
            <person name="Wright A.T."/>
            <person name="Boxma B."/>
            <person name="Van Alen T."/>
            <person name="Hackstein J.H."/>
            <person name="Baker S.E."/>
            <person name="Grigoriev I.V."/>
            <person name="O'Malley M.A."/>
        </authorList>
    </citation>
    <scope>NUCLEOTIDE SEQUENCE [LARGE SCALE GENOMIC DNA]</scope>
    <source>
        <strain evidence="13">finn</strain>
    </source>
</reference>
<dbReference type="Proteomes" id="UP000193719">
    <property type="component" value="Unassembled WGS sequence"/>
</dbReference>
<keyword evidence="8" id="KW-0119">Carbohydrate metabolism</keyword>
<dbReference type="OrthoDB" id="10257085at2759"/>
<dbReference type="PROSITE" id="PS51763">
    <property type="entry name" value="CBM10"/>
    <property type="match status" value="3"/>
</dbReference>
<evidence type="ECO:0000313" key="13">
    <source>
        <dbReference type="Proteomes" id="UP000193719"/>
    </source>
</evidence>
<dbReference type="SUPFAM" id="SSF64571">
    <property type="entry name" value="Cellulose docking domain, dockering"/>
    <property type="match status" value="3"/>
</dbReference>
<proteinExistence type="inferred from homology"/>
<dbReference type="InterPro" id="IPR009034">
    <property type="entry name" value="Dockerin_dom_fun_sf"/>
</dbReference>
<evidence type="ECO:0000256" key="5">
    <source>
        <dbReference type="ARBA" id="ARBA00022737"/>
    </source>
</evidence>
<dbReference type="CDD" id="cd00161">
    <property type="entry name" value="beta-trefoil_Ricin-like"/>
    <property type="match status" value="1"/>
</dbReference>
<reference evidence="12 13" key="2">
    <citation type="submission" date="2016-08" db="EMBL/GenBank/DDBJ databases">
        <title>Pervasive Adenine N6-methylation of Active Genes in Fungi.</title>
        <authorList>
            <consortium name="DOE Joint Genome Institute"/>
            <person name="Mondo S.J."/>
            <person name="Dannebaum R.O."/>
            <person name="Kuo R.C."/>
            <person name="Labutti K."/>
            <person name="Haridas S."/>
            <person name="Kuo A."/>
            <person name="Salamov A."/>
            <person name="Ahrendt S.R."/>
            <person name="Lipzen A."/>
            <person name="Sullivan W."/>
            <person name="Andreopoulos W.B."/>
            <person name="Clum A."/>
            <person name="Lindquist E."/>
            <person name="Daum C."/>
            <person name="Ramamoorthy G.K."/>
            <person name="Gryganskyi A."/>
            <person name="Culley D."/>
            <person name="Magnuson J.K."/>
            <person name="James T.Y."/>
            <person name="O'Malley M.A."/>
            <person name="Stajich J.E."/>
            <person name="Spatafora J.W."/>
            <person name="Visel A."/>
            <person name="Grigoriev I.V."/>
        </authorList>
    </citation>
    <scope>NUCLEOTIDE SEQUENCE [LARGE SCALE GENOMIC DNA]</scope>
    <source>
        <strain evidence="13">finn</strain>
    </source>
</reference>
<dbReference type="AlphaFoldDB" id="A0A1Y1V420"/>
<dbReference type="GO" id="GO:0030245">
    <property type="term" value="P:cellulose catabolic process"/>
    <property type="evidence" value="ECO:0007669"/>
    <property type="project" value="UniProtKB-KW"/>
</dbReference>
<comment type="similarity">
    <text evidence="2">Belongs to the glycosyl hydrolase 9 (cellulase E) family.</text>
</comment>
<keyword evidence="5" id="KW-0677">Repeat</keyword>
<dbReference type="Gene3D" id="3.90.1220.10">
    <property type="entry name" value="Cellulose docking domain, dockering"/>
    <property type="match status" value="3"/>
</dbReference>
<dbReference type="InterPro" id="IPR002883">
    <property type="entry name" value="CBM10/Dockerin_dom"/>
</dbReference>
<dbReference type="SUPFAM" id="SSF75005">
    <property type="entry name" value="Arabinanase/levansucrase/invertase"/>
    <property type="match status" value="1"/>
</dbReference>
<organism evidence="12 13">
    <name type="scientific">Piromyces finnis</name>
    <dbReference type="NCBI Taxonomy" id="1754191"/>
    <lineage>
        <taxon>Eukaryota</taxon>
        <taxon>Fungi</taxon>
        <taxon>Fungi incertae sedis</taxon>
        <taxon>Chytridiomycota</taxon>
        <taxon>Chytridiomycota incertae sedis</taxon>
        <taxon>Neocallimastigomycetes</taxon>
        <taxon>Neocallimastigales</taxon>
        <taxon>Neocallimastigaceae</taxon>
        <taxon>Piromyces</taxon>
    </lineage>
</organism>
<dbReference type="InterPro" id="IPR023296">
    <property type="entry name" value="Glyco_hydro_beta-prop_sf"/>
</dbReference>
<evidence type="ECO:0000256" key="1">
    <source>
        <dbReference type="ARBA" id="ARBA00000966"/>
    </source>
</evidence>
<keyword evidence="4" id="KW-0732">Signal</keyword>
<dbReference type="InterPro" id="IPR012341">
    <property type="entry name" value="6hp_glycosidase-like_sf"/>
</dbReference>
<dbReference type="InterPro" id="IPR001701">
    <property type="entry name" value="Glyco_hydro_9"/>
</dbReference>
<comment type="catalytic activity">
    <reaction evidence="1">
        <text>Endohydrolysis of (1-&gt;4)-beta-D-glucosidic linkages in cellulose, lichenin and cereal beta-D-glucans.</text>
        <dbReference type="EC" id="3.2.1.4"/>
    </reaction>
</comment>
<dbReference type="SUPFAM" id="SSF50370">
    <property type="entry name" value="Ricin B-like lectins"/>
    <property type="match status" value="1"/>
</dbReference>
<keyword evidence="7" id="KW-0136">Cellulose degradation</keyword>
<dbReference type="Pfam" id="PF14200">
    <property type="entry name" value="RicinB_lectin_2"/>
    <property type="match status" value="1"/>
</dbReference>
<keyword evidence="13" id="KW-1185">Reference proteome</keyword>
<evidence type="ECO:0000256" key="3">
    <source>
        <dbReference type="ARBA" id="ARBA00012601"/>
    </source>
</evidence>
<dbReference type="InterPro" id="IPR008928">
    <property type="entry name" value="6-hairpin_glycosidase_sf"/>
</dbReference>
<evidence type="ECO:0000313" key="12">
    <source>
        <dbReference type="EMBL" id="ORX46831.1"/>
    </source>
</evidence>
<dbReference type="STRING" id="1754191.A0A1Y1V420"/>
<evidence type="ECO:0000256" key="6">
    <source>
        <dbReference type="ARBA" id="ARBA00022801"/>
    </source>
</evidence>
<dbReference type="InterPro" id="IPR035992">
    <property type="entry name" value="Ricin_B-like_lectins"/>
</dbReference>
<evidence type="ECO:0000256" key="9">
    <source>
        <dbReference type="ARBA" id="ARBA00023295"/>
    </source>
</evidence>
<dbReference type="GO" id="GO:0008810">
    <property type="term" value="F:cellulase activity"/>
    <property type="evidence" value="ECO:0007669"/>
    <property type="project" value="UniProtKB-EC"/>
</dbReference>
<dbReference type="SUPFAM" id="SSF48208">
    <property type="entry name" value="Six-hairpin glycosidases"/>
    <property type="match status" value="1"/>
</dbReference>
<evidence type="ECO:0000256" key="2">
    <source>
        <dbReference type="ARBA" id="ARBA00007072"/>
    </source>
</evidence>
<evidence type="ECO:0000256" key="7">
    <source>
        <dbReference type="ARBA" id="ARBA00023001"/>
    </source>
</evidence>
<dbReference type="CDD" id="cd08983">
    <property type="entry name" value="GH43_Bt3655-like"/>
    <property type="match status" value="1"/>
</dbReference>
<protein>
    <recommendedName>
        <fullName evidence="3">cellulase</fullName>
        <ecNumber evidence="3">3.2.1.4</ecNumber>
    </recommendedName>
</protein>
<keyword evidence="9 12" id="KW-0326">Glycosidase</keyword>
<dbReference type="Gene3D" id="2.80.10.50">
    <property type="match status" value="2"/>
</dbReference>
<dbReference type="Pfam" id="PF02013">
    <property type="entry name" value="CBM_10"/>
    <property type="match status" value="3"/>
</dbReference>
<dbReference type="Pfam" id="PF00759">
    <property type="entry name" value="Glyco_hydro_9"/>
    <property type="match status" value="1"/>
</dbReference>
<keyword evidence="10" id="KW-0624">Polysaccharide degradation</keyword>
<dbReference type="EMBL" id="MCFH01000033">
    <property type="protein sequence ID" value="ORX46831.1"/>
    <property type="molecule type" value="Genomic_DNA"/>
</dbReference>
<accession>A0A1Y1V420</accession>
<keyword evidence="6" id="KW-0378">Hydrolase</keyword>
<dbReference type="Gene3D" id="2.115.10.20">
    <property type="entry name" value="Glycosyl hydrolase domain, family 43"/>
    <property type="match status" value="1"/>
</dbReference>